<dbReference type="STRING" id="137246.A0A401TM56"/>
<dbReference type="GO" id="GO:0050728">
    <property type="term" value="P:negative regulation of inflammatory response"/>
    <property type="evidence" value="ECO:0007669"/>
    <property type="project" value="TreeGrafter"/>
</dbReference>
<dbReference type="PANTHER" id="PTHR12757:SF4">
    <property type="entry name" value="TUMOR NECROSIS FACTOR ALPHA-INDUCED PROTEIN 8-LIKE PROTEIN 2"/>
    <property type="match status" value="1"/>
</dbReference>
<proteinExistence type="inferred from homology"/>
<name>A0A401TM56_CHIPU</name>
<dbReference type="InterPro" id="IPR038355">
    <property type="entry name" value="TNFAIP8_sf"/>
</dbReference>
<reference evidence="4 5" key="1">
    <citation type="journal article" date="2018" name="Nat. Ecol. Evol.">
        <title>Shark genomes provide insights into elasmobranch evolution and the origin of vertebrates.</title>
        <authorList>
            <person name="Hara Y"/>
            <person name="Yamaguchi K"/>
            <person name="Onimaru K"/>
            <person name="Kadota M"/>
            <person name="Koyanagi M"/>
            <person name="Keeley SD"/>
            <person name="Tatsumi K"/>
            <person name="Tanaka K"/>
            <person name="Motone F"/>
            <person name="Kageyama Y"/>
            <person name="Nozu R"/>
            <person name="Adachi N"/>
            <person name="Nishimura O"/>
            <person name="Nakagawa R"/>
            <person name="Tanegashima C"/>
            <person name="Kiyatake I"/>
            <person name="Matsumoto R"/>
            <person name="Murakumo K"/>
            <person name="Nishida K"/>
            <person name="Terakita A"/>
            <person name="Kuratani S"/>
            <person name="Sato K"/>
            <person name="Hyodo S Kuraku.S."/>
        </authorList>
    </citation>
    <scope>NUCLEOTIDE SEQUENCE [LARGE SCALE GENOMIC DNA]</scope>
</reference>
<dbReference type="EMBL" id="BEZZ01119472">
    <property type="protein sequence ID" value="GCC43737.1"/>
    <property type="molecule type" value="Genomic_DNA"/>
</dbReference>
<dbReference type="Pfam" id="PF05527">
    <property type="entry name" value="TNFAIP8"/>
    <property type="match status" value="1"/>
</dbReference>
<dbReference type="InterPro" id="IPR008477">
    <property type="entry name" value="TNFAIP8-like"/>
</dbReference>
<dbReference type="GO" id="GO:0045087">
    <property type="term" value="P:innate immune response"/>
    <property type="evidence" value="ECO:0007669"/>
    <property type="project" value="UniProtKB-KW"/>
</dbReference>
<evidence type="ECO:0008006" key="6">
    <source>
        <dbReference type="Google" id="ProtNLM"/>
    </source>
</evidence>
<evidence type="ECO:0000256" key="1">
    <source>
        <dbReference type="ARBA" id="ARBA00022588"/>
    </source>
</evidence>
<sequence length="186" mass="20863">MESISSKDLAMKAQKKILSRLANKSLAQLLIDDTSAEILDELYRVSKEFTGSRAESQKVLKNLVKVAVKIGVLFRHRQFSESELGLAGEFRRKLRQGAMTAISFHEVAFTFEAPVLTALLRDSRDLLLRLVEGHLTAKSLGRVRHVFDHFGDGQLLGRLYGEQDPYRAHLQKICDGLGKLLEDGTL</sequence>
<dbReference type="OrthoDB" id="10055976at2759"/>
<gene>
    <name evidence="4" type="ORF">chiPu_0027985</name>
</gene>
<dbReference type="Gene3D" id="1.20.1440.160">
    <property type="entry name" value="Tumor necrosis factor alpha-induced protein 8-like"/>
    <property type="match status" value="1"/>
</dbReference>
<keyword evidence="1" id="KW-0399">Innate immunity</keyword>
<dbReference type="GO" id="GO:0005737">
    <property type="term" value="C:cytoplasm"/>
    <property type="evidence" value="ECO:0007669"/>
    <property type="project" value="TreeGrafter"/>
</dbReference>
<protein>
    <recommendedName>
        <fullName evidence="6">Tumor necrosis factor alpha-induced protein 8-like protein 2</fullName>
    </recommendedName>
</protein>
<evidence type="ECO:0000256" key="2">
    <source>
        <dbReference type="ARBA" id="ARBA00022859"/>
    </source>
</evidence>
<dbReference type="FunFam" id="1.20.1440.160:FF:000001">
    <property type="entry name" value="Tumor necrosis factor alpha-induced protein 8-like 1"/>
    <property type="match status" value="1"/>
</dbReference>
<evidence type="ECO:0000313" key="5">
    <source>
        <dbReference type="Proteomes" id="UP000287033"/>
    </source>
</evidence>
<dbReference type="Proteomes" id="UP000287033">
    <property type="component" value="Unassembled WGS sequence"/>
</dbReference>
<comment type="similarity">
    <text evidence="3">Belongs to the TNFAIP8 family. TNFAIP8L2 subfamily.</text>
</comment>
<dbReference type="AlphaFoldDB" id="A0A401TM56"/>
<dbReference type="GO" id="GO:0042981">
    <property type="term" value="P:regulation of apoptotic process"/>
    <property type="evidence" value="ECO:0007669"/>
    <property type="project" value="InterPro"/>
</dbReference>
<evidence type="ECO:0000313" key="4">
    <source>
        <dbReference type="EMBL" id="GCC43737.1"/>
    </source>
</evidence>
<keyword evidence="5" id="KW-1185">Reference proteome</keyword>
<accession>A0A401TM56</accession>
<dbReference type="PANTHER" id="PTHR12757">
    <property type="entry name" value="TUMOR NECROSIS FACTOR INDUCED PROTEIN"/>
    <property type="match status" value="1"/>
</dbReference>
<dbReference type="GO" id="GO:0050868">
    <property type="term" value="P:negative regulation of T cell activation"/>
    <property type="evidence" value="ECO:0007669"/>
    <property type="project" value="TreeGrafter"/>
</dbReference>
<keyword evidence="2" id="KW-0391">Immunity</keyword>
<evidence type="ECO:0000256" key="3">
    <source>
        <dbReference type="ARBA" id="ARBA00038062"/>
    </source>
</evidence>
<dbReference type="OMA" id="IRRVFDH"/>
<organism evidence="4 5">
    <name type="scientific">Chiloscyllium punctatum</name>
    <name type="common">Brownbanded bambooshark</name>
    <name type="synonym">Hemiscyllium punctatum</name>
    <dbReference type="NCBI Taxonomy" id="137246"/>
    <lineage>
        <taxon>Eukaryota</taxon>
        <taxon>Metazoa</taxon>
        <taxon>Chordata</taxon>
        <taxon>Craniata</taxon>
        <taxon>Vertebrata</taxon>
        <taxon>Chondrichthyes</taxon>
        <taxon>Elasmobranchii</taxon>
        <taxon>Galeomorphii</taxon>
        <taxon>Galeoidea</taxon>
        <taxon>Orectolobiformes</taxon>
        <taxon>Hemiscylliidae</taxon>
        <taxon>Chiloscyllium</taxon>
    </lineage>
</organism>
<comment type="caution">
    <text evidence="4">The sequence shown here is derived from an EMBL/GenBank/DDBJ whole genome shotgun (WGS) entry which is preliminary data.</text>
</comment>